<comment type="subcellular location">
    <subcellularLocation>
        <location evidence="1 8">Cell outer membrane</location>
        <topology evidence="1 8">Multi-pass membrane protein</topology>
    </subcellularLocation>
</comment>
<dbReference type="InterPro" id="IPR037066">
    <property type="entry name" value="Plug_dom_sf"/>
</dbReference>
<evidence type="ECO:0000313" key="13">
    <source>
        <dbReference type="EMBL" id="MCO6025222.1"/>
    </source>
</evidence>
<dbReference type="InterPro" id="IPR000531">
    <property type="entry name" value="Beta-barrel_TonB"/>
</dbReference>
<keyword evidence="7 8" id="KW-0998">Cell outer membrane</keyword>
<dbReference type="PROSITE" id="PS52016">
    <property type="entry name" value="TONB_DEPENDENT_REC_3"/>
    <property type="match status" value="1"/>
</dbReference>
<dbReference type="Gene3D" id="2.170.130.10">
    <property type="entry name" value="TonB-dependent receptor, plug domain"/>
    <property type="match status" value="1"/>
</dbReference>
<dbReference type="Pfam" id="PF07715">
    <property type="entry name" value="Plug"/>
    <property type="match status" value="1"/>
</dbReference>
<dbReference type="Pfam" id="PF13715">
    <property type="entry name" value="CarbopepD_reg_2"/>
    <property type="match status" value="1"/>
</dbReference>
<dbReference type="Gene3D" id="2.60.40.1120">
    <property type="entry name" value="Carboxypeptidase-like, regulatory domain"/>
    <property type="match status" value="1"/>
</dbReference>
<proteinExistence type="inferred from homology"/>
<evidence type="ECO:0000259" key="12">
    <source>
        <dbReference type="Pfam" id="PF07715"/>
    </source>
</evidence>
<dbReference type="Gene3D" id="2.40.170.20">
    <property type="entry name" value="TonB-dependent receptor, beta-barrel domain"/>
    <property type="match status" value="1"/>
</dbReference>
<organism evidence="13 14">
    <name type="scientific">Segatella cerevisiae</name>
    <dbReference type="NCBI Taxonomy" id="2053716"/>
    <lineage>
        <taxon>Bacteria</taxon>
        <taxon>Pseudomonadati</taxon>
        <taxon>Bacteroidota</taxon>
        <taxon>Bacteroidia</taxon>
        <taxon>Bacteroidales</taxon>
        <taxon>Prevotellaceae</taxon>
        <taxon>Segatella</taxon>
    </lineage>
</organism>
<evidence type="ECO:0000256" key="1">
    <source>
        <dbReference type="ARBA" id="ARBA00004571"/>
    </source>
</evidence>
<dbReference type="InterPro" id="IPR023996">
    <property type="entry name" value="TonB-dep_OMP_SusC/RagA"/>
</dbReference>
<evidence type="ECO:0000256" key="2">
    <source>
        <dbReference type="ARBA" id="ARBA00022448"/>
    </source>
</evidence>
<dbReference type="InterPro" id="IPR008969">
    <property type="entry name" value="CarboxyPept-like_regulatory"/>
</dbReference>
<keyword evidence="14" id="KW-1185">Reference proteome</keyword>
<dbReference type="InterPro" id="IPR039426">
    <property type="entry name" value="TonB-dep_rcpt-like"/>
</dbReference>
<dbReference type="InterPro" id="IPR012910">
    <property type="entry name" value="Plug_dom"/>
</dbReference>
<sequence>MKRLLALMVAAFLSCGAIDSFLYASPAPEDVTQDNAFVKGRVVDEKGEPIVGASITEIGSTRGSITDADGNFSLKLAPGTRIQISYLGYKTVVVKATNGMKIQMATDNAMLDEVVAVGYGQQKKVDLTGSVANVDLSQTLSSRPEQDVAKALQGAVPGLSIVNTSGDINGQPTIRIRGLGTLSNGENSSPLIVVDGVPTDDLTMINGDDIASISVLKDAASSSIYGSRAAFGVILITTKQANKGDRISVKYENNFGWDDATVLPNFPDVPTQLNAAMSAKNRAGAASVELFGMYFDKLLPYAEKWKEQNSGKKGYSVMRPYKSDSDVGDYAIIDGQPMYYADYDLQKIWYNDAAPSSSHNISISGASGKTTFYTSLGYNYKQDVMAFNPGKLDRYNATVNLKTDATDWLTIGTRFNFTRRRMTSANAYNYIYQYIWRWGSFFIPSGIMDDANGTPQDFRVIAMQKQASRIYDIHDVTKLNAYATAHITKDLTLNADYTFQVDNYNYSSSNHSVYGMNWTGTEPQYIVQPSTTNAYRQNIKVNRWTANAYLNYTHVWDNVHNLSVMLGINGEDYKSDMFDALRTQLYDENYPQLNLAYGDMTKAAIDASTGDRSTAGYFGRINYNYKDIYLLELNGRYDGSSRFPQGDKWAFFPSGSLGYRFTEEPYWNHLHQYISNGKLRLSYGEIGNEAVGDNMFISTISPVAQGSLYWLDGDGAKVNQFNMPSWVSSQLTWERIYTFDAGVDLDFFNDALSLTADWYQRTTKDMLAPGNALPSAVGDSAPYTNAGQLRTRGWEISLSWRKQLNKSLGLYANFNIGDSKTVVTKWNNTSKLIGHTEDRSYAYQGETWGDIWGFETDRYFTENDFNGQNADGSWNYKKGVADQTGIQTNNFVYGPGDIKFKDLNNDGKIDGGKGTVDDHGDLKVIGNVLPRYEYSFHIGGTFKGFDLDLFFQGVGKRDMWTLSSFVFPEMRSADLAIYSNQTKYNVYDPADGIVNISESNDFPCLYAGNEVAGNVTALASYGGSHNYYPQSKYLVNMSYLRMKNITLGYTLPELFSKKFYVQKLRVYFSGSNLFLLHKGSGDLPVDPEMNDGQGGLGNGTWGRTYPITRTWSFGVQVTL</sequence>
<dbReference type="NCBIfam" id="TIGR04057">
    <property type="entry name" value="SusC_RagA_signa"/>
    <property type="match status" value="1"/>
</dbReference>
<dbReference type="SUPFAM" id="SSF56935">
    <property type="entry name" value="Porins"/>
    <property type="match status" value="1"/>
</dbReference>
<keyword evidence="2 8" id="KW-0813">Transport</keyword>
<evidence type="ECO:0000256" key="9">
    <source>
        <dbReference type="RuleBase" id="RU003357"/>
    </source>
</evidence>
<accession>A0ABT1BVV6</accession>
<keyword evidence="3 8" id="KW-1134">Transmembrane beta strand</keyword>
<protein>
    <submittedName>
        <fullName evidence="13">TonB-dependent receptor</fullName>
    </submittedName>
</protein>
<evidence type="ECO:0000256" key="10">
    <source>
        <dbReference type="SAM" id="SignalP"/>
    </source>
</evidence>
<gene>
    <name evidence="13" type="ORF">NG821_05115</name>
</gene>
<dbReference type="NCBIfam" id="TIGR04056">
    <property type="entry name" value="OMP_RagA_SusC"/>
    <property type="match status" value="1"/>
</dbReference>
<evidence type="ECO:0000313" key="14">
    <source>
        <dbReference type="Proteomes" id="UP001204015"/>
    </source>
</evidence>
<comment type="similarity">
    <text evidence="8 9">Belongs to the TonB-dependent receptor family.</text>
</comment>
<evidence type="ECO:0000256" key="7">
    <source>
        <dbReference type="ARBA" id="ARBA00023237"/>
    </source>
</evidence>
<reference evidence="13 14" key="1">
    <citation type="submission" date="2022-06" db="EMBL/GenBank/DDBJ databases">
        <title>A taxonomic note on the genus Prevotella: Description of four novel genera and emended description of the genera Hallella and Xylanibacter.</title>
        <authorList>
            <person name="Hitch T.C.A."/>
        </authorList>
    </citation>
    <scope>NUCLEOTIDE SEQUENCE [LARGE SCALE GENOMIC DNA]</scope>
    <source>
        <strain evidence="13 14">DSM 100619</strain>
    </source>
</reference>
<keyword evidence="4 8" id="KW-0812">Transmembrane</keyword>
<dbReference type="PROSITE" id="PS51257">
    <property type="entry name" value="PROKAR_LIPOPROTEIN"/>
    <property type="match status" value="1"/>
</dbReference>
<evidence type="ECO:0000256" key="4">
    <source>
        <dbReference type="ARBA" id="ARBA00022692"/>
    </source>
</evidence>
<keyword evidence="13" id="KW-0675">Receptor</keyword>
<evidence type="ECO:0000256" key="5">
    <source>
        <dbReference type="ARBA" id="ARBA00023077"/>
    </source>
</evidence>
<feature type="chain" id="PRO_5045800196" evidence="10">
    <location>
        <begin position="25"/>
        <end position="1119"/>
    </location>
</feature>
<dbReference type="RefSeq" id="WP_252760583.1">
    <property type="nucleotide sequence ID" value="NZ_JAMXLY010000013.1"/>
</dbReference>
<dbReference type="InterPro" id="IPR023997">
    <property type="entry name" value="TonB-dep_OMP_SusC/RagA_CS"/>
</dbReference>
<dbReference type="EMBL" id="JAMXLY010000013">
    <property type="protein sequence ID" value="MCO6025222.1"/>
    <property type="molecule type" value="Genomic_DNA"/>
</dbReference>
<feature type="domain" description="TonB-dependent receptor-like beta-barrel" evidence="11">
    <location>
        <begin position="488"/>
        <end position="873"/>
    </location>
</feature>
<evidence type="ECO:0000256" key="3">
    <source>
        <dbReference type="ARBA" id="ARBA00022452"/>
    </source>
</evidence>
<name>A0ABT1BVV6_9BACT</name>
<feature type="signal peptide" evidence="10">
    <location>
        <begin position="1"/>
        <end position="24"/>
    </location>
</feature>
<keyword evidence="6 8" id="KW-0472">Membrane</keyword>
<feature type="domain" description="TonB-dependent receptor plug" evidence="12">
    <location>
        <begin position="124"/>
        <end position="233"/>
    </location>
</feature>
<evidence type="ECO:0000256" key="6">
    <source>
        <dbReference type="ARBA" id="ARBA00023136"/>
    </source>
</evidence>
<evidence type="ECO:0000256" key="8">
    <source>
        <dbReference type="PROSITE-ProRule" id="PRU01360"/>
    </source>
</evidence>
<comment type="caution">
    <text evidence="13">The sequence shown here is derived from an EMBL/GenBank/DDBJ whole genome shotgun (WGS) entry which is preliminary data.</text>
</comment>
<dbReference type="SUPFAM" id="SSF49464">
    <property type="entry name" value="Carboxypeptidase regulatory domain-like"/>
    <property type="match status" value="1"/>
</dbReference>
<dbReference type="InterPro" id="IPR036942">
    <property type="entry name" value="Beta-barrel_TonB_sf"/>
</dbReference>
<evidence type="ECO:0000259" key="11">
    <source>
        <dbReference type="Pfam" id="PF00593"/>
    </source>
</evidence>
<keyword evidence="10" id="KW-0732">Signal</keyword>
<keyword evidence="5 9" id="KW-0798">TonB box</keyword>
<dbReference type="Proteomes" id="UP001204015">
    <property type="component" value="Unassembled WGS sequence"/>
</dbReference>
<dbReference type="Pfam" id="PF00593">
    <property type="entry name" value="TonB_dep_Rec_b-barrel"/>
    <property type="match status" value="1"/>
</dbReference>